<dbReference type="Pfam" id="PF08263">
    <property type="entry name" value="LRRNT_2"/>
    <property type="match status" value="1"/>
</dbReference>
<sequence length="1021" mass="111064">MGIFTKNLLSSCSVFCKIFFIILFTCQFNSSIAMNNETDRLALLDLKAKFHDPLGVMNSWNDAVHICQWYGVTCGRRNQRVAALQLQSCELGGSISPFIGNLSFLVDLELYNNSLVGEIPFEISRLHRLQYLLLHNNSIEGQIPSNISSCSNLIQLRVPNNKLVGRIPIELGYMPNLQFLSLDNNHLSGSIPASLGNLSSLSKLSITDIGLVGSIPDSLGKVKTLTVLSLFNNLLSGTVPSSIFNLSKLVGLDLGFNNFQGNLPSDIGITLPNLRIFYAGNNGFTGSIPASISNSSNLEQLQLDDIGLTGKVPSLQNLQNLFRLSIGGNFLGSGRADDLGFISTLTNATSLETFSIGDNRFGGMFPKVFCNFSTTLRLLKMGYNTFTGHIPPCLGDLVNLLVFSVRFNKLSGNITPQLGKLQKLGSLFLNHNHFSGNIPSSLGNITQLTLLDLSENKLQGCIPLALGNCQNLLQFSLYRNDLNGSIPPQLLSLPLSAYNIILSSNHLTGALPAEVGSLKNLVKLEISDNMLTGEIPSSLGECFGLQDLFMEGNLFQGAIPLSLSSLKGLQQLDLSNNNLSGGIPVFLASFPLQKLNLSYNNLEGEVPVNGSFSNSSVVSLLGNRKLCGGISELKLPECNFKRDRQRKSKHRQKLVIAVLFESLGAIMLVSFLLALIYIVRYKKKTKLPTPLGTFSENYPNLSYQTLLKATNGFSLDNLIGRGTFGAVYKGILDDLEPSVVAIKIFNLEQHGASKSFMAECGVLRTIRHRNLVKVITACSSVDYQGNDFKALVYEYMVSGSLEDWLHPVANDVVEDTDTAPRLSLRQKLDIVVDVASALEYLHHHCGAPIIHCDLKPSNVLLDEELVAHIGDFGLAKFLSENIGSSNANPSSSLGVRGTVGYAPPEYGLGNEPSTNGDVYSFGILLLEMFTGRRPTNDIFSEGISLHQYVKEALPERVIEILDHALVKDVDSEKTDSSLALEILTSVLGIALCCSTEVPQERLGMIDVTAKLSSIRNKLLGS</sequence>
<dbReference type="RefSeq" id="XP_021738553.1">
    <property type="nucleotide sequence ID" value="XM_021882861.1"/>
</dbReference>
<dbReference type="SUPFAM" id="SSF52058">
    <property type="entry name" value="L domain-like"/>
    <property type="match status" value="2"/>
</dbReference>
<dbReference type="GO" id="GO:0004674">
    <property type="term" value="F:protein serine/threonine kinase activity"/>
    <property type="evidence" value="ECO:0007669"/>
    <property type="project" value="UniProtKB-KW"/>
</dbReference>
<keyword evidence="13 22" id="KW-0547">Nucleotide-binding</keyword>
<dbReference type="OMA" id="WNDAVHI"/>
<keyword evidence="26" id="KW-1185">Reference proteome</keyword>
<dbReference type="FunFam" id="3.80.10.10:FF:000041">
    <property type="entry name" value="LRR receptor-like serine/threonine-protein kinase ERECTA"/>
    <property type="match status" value="1"/>
</dbReference>
<evidence type="ECO:0000256" key="17">
    <source>
        <dbReference type="ARBA" id="ARBA00023136"/>
    </source>
</evidence>
<dbReference type="PANTHER" id="PTHR27008">
    <property type="entry name" value="OS04G0122200 PROTEIN"/>
    <property type="match status" value="1"/>
</dbReference>
<keyword evidence="8" id="KW-0433">Leucine-rich repeat</keyword>
<evidence type="ECO:0000256" key="14">
    <source>
        <dbReference type="ARBA" id="ARBA00022777"/>
    </source>
</evidence>
<dbReference type="InterPro" id="IPR032675">
    <property type="entry name" value="LRR_dom_sf"/>
</dbReference>
<comment type="catalytic activity">
    <reaction evidence="21">
        <text>L-seryl-[protein] + ATP = O-phospho-L-seryl-[protein] + ADP + H(+)</text>
        <dbReference type="Rhea" id="RHEA:17989"/>
        <dbReference type="Rhea" id="RHEA-COMP:9863"/>
        <dbReference type="Rhea" id="RHEA-COMP:11604"/>
        <dbReference type="ChEBI" id="CHEBI:15378"/>
        <dbReference type="ChEBI" id="CHEBI:29999"/>
        <dbReference type="ChEBI" id="CHEBI:30616"/>
        <dbReference type="ChEBI" id="CHEBI:83421"/>
        <dbReference type="ChEBI" id="CHEBI:456216"/>
        <dbReference type="EC" id="2.7.11.1"/>
    </reaction>
</comment>
<dbReference type="AlphaFoldDB" id="A0A803LP07"/>
<dbReference type="OrthoDB" id="676979at2759"/>
<dbReference type="EnsemblPlants" id="AUR62016686-RA">
    <property type="protein sequence ID" value="AUR62016686-RA:cds"/>
    <property type="gene ID" value="AUR62016686"/>
</dbReference>
<dbReference type="InterPro" id="IPR011009">
    <property type="entry name" value="Kinase-like_dom_sf"/>
</dbReference>
<evidence type="ECO:0000256" key="13">
    <source>
        <dbReference type="ARBA" id="ARBA00022741"/>
    </source>
</evidence>
<dbReference type="Gene3D" id="1.10.510.10">
    <property type="entry name" value="Transferase(Phosphotransferase) domain 1"/>
    <property type="match status" value="1"/>
</dbReference>
<evidence type="ECO:0000256" key="7">
    <source>
        <dbReference type="ARBA" id="ARBA00022553"/>
    </source>
</evidence>
<dbReference type="InterPro" id="IPR017441">
    <property type="entry name" value="Protein_kinase_ATP_BS"/>
</dbReference>
<feature type="transmembrane region" description="Helical" evidence="23">
    <location>
        <begin position="654"/>
        <end position="679"/>
    </location>
</feature>
<comment type="subcellular location">
    <subcellularLocation>
        <location evidence="1">Cell membrane</location>
        <topology evidence="1">Single-pass membrane protein</topology>
    </subcellularLocation>
    <subcellularLocation>
        <location evidence="2">Membrane</location>
        <topology evidence="2">Single-pass type I membrane protein</topology>
    </subcellularLocation>
</comment>
<evidence type="ECO:0000256" key="23">
    <source>
        <dbReference type="SAM" id="Phobius"/>
    </source>
</evidence>
<keyword evidence="5" id="KW-1003">Cell membrane</keyword>
<dbReference type="GeneID" id="110705039"/>
<protein>
    <recommendedName>
        <fullName evidence="4">non-specific serine/threonine protein kinase</fullName>
        <ecNumber evidence="4">2.7.11.1</ecNumber>
    </recommendedName>
</protein>
<dbReference type="InterPro" id="IPR008271">
    <property type="entry name" value="Ser/Thr_kinase_AS"/>
</dbReference>
<evidence type="ECO:0000256" key="8">
    <source>
        <dbReference type="ARBA" id="ARBA00022614"/>
    </source>
</evidence>
<keyword evidence="16 23" id="KW-1133">Transmembrane helix</keyword>
<reference evidence="25" key="2">
    <citation type="submission" date="2021-03" db="UniProtKB">
        <authorList>
            <consortium name="EnsemblPlants"/>
        </authorList>
    </citation>
    <scope>IDENTIFICATION</scope>
</reference>
<feature type="domain" description="Protein kinase" evidence="24">
    <location>
        <begin position="713"/>
        <end position="987"/>
    </location>
</feature>
<dbReference type="InterPro" id="IPR001611">
    <property type="entry name" value="Leu-rich_rpt"/>
</dbReference>
<keyword evidence="14" id="KW-0418">Kinase</keyword>
<dbReference type="SMART" id="SM00369">
    <property type="entry name" value="LRR_TYP"/>
    <property type="match status" value="8"/>
</dbReference>
<evidence type="ECO:0000256" key="18">
    <source>
        <dbReference type="ARBA" id="ARBA00023170"/>
    </source>
</evidence>
<gene>
    <name evidence="25" type="primary">LOC110705039</name>
</gene>
<dbReference type="Gramene" id="AUR62016686-RA">
    <property type="protein sequence ID" value="AUR62016686-RA:cds"/>
    <property type="gene ID" value="AUR62016686"/>
</dbReference>
<evidence type="ECO:0000256" key="16">
    <source>
        <dbReference type="ARBA" id="ARBA00022989"/>
    </source>
</evidence>
<keyword evidence="15 22" id="KW-0067">ATP-binding</keyword>
<evidence type="ECO:0000256" key="1">
    <source>
        <dbReference type="ARBA" id="ARBA00004162"/>
    </source>
</evidence>
<evidence type="ECO:0000256" key="11">
    <source>
        <dbReference type="ARBA" id="ARBA00022729"/>
    </source>
</evidence>
<dbReference type="Pfam" id="PF23598">
    <property type="entry name" value="LRR_14"/>
    <property type="match status" value="1"/>
</dbReference>
<keyword evidence="6" id="KW-0723">Serine/threonine-protein kinase</keyword>
<dbReference type="FunFam" id="3.30.200.20:FF:000432">
    <property type="entry name" value="LRR receptor-like serine/threonine-protein kinase EFR"/>
    <property type="match status" value="1"/>
</dbReference>
<evidence type="ECO:0000256" key="2">
    <source>
        <dbReference type="ARBA" id="ARBA00004479"/>
    </source>
</evidence>
<evidence type="ECO:0000256" key="21">
    <source>
        <dbReference type="ARBA" id="ARBA00048679"/>
    </source>
</evidence>
<dbReference type="PANTHER" id="PTHR27008:SF596">
    <property type="entry name" value="OS02G0215500 PROTEIN"/>
    <property type="match status" value="1"/>
</dbReference>
<dbReference type="PROSITE" id="PS00108">
    <property type="entry name" value="PROTEIN_KINASE_ST"/>
    <property type="match status" value="1"/>
</dbReference>
<dbReference type="FunFam" id="1.10.510.10:FF:000358">
    <property type="entry name" value="Putative leucine-rich repeat receptor-like serine/threonine-protein kinase"/>
    <property type="match status" value="1"/>
</dbReference>
<dbReference type="GO" id="GO:0005886">
    <property type="term" value="C:plasma membrane"/>
    <property type="evidence" value="ECO:0007669"/>
    <property type="project" value="UniProtKB-SubCell"/>
</dbReference>
<keyword evidence="11" id="KW-0732">Signal</keyword>
<dbReference type="Gene3D" id="3.80.10.10">
    <property type="entry name" value="Ribonuclease Inhibitor"/>
    <property type="match status" value="4"/>
</dbReference>
<evidence type="ECO:0000313" key="25">
    <source>
        <dbReference type="EnsemblPlants" id="AUR62016686-RA:cds"/>
    </source>
</evidence>
<name>A0A803LP07_CHEQI</name>
<evidence type="ECO:0000259" key="24">
    <source>
        <dbReference type="PROSITE" id="PS50011"/>
    </source>
</evidence>
<dbReference type="KEGG" id="cqi:110705039"/>
<evidence type="ECO:0000256" key="10">
    <source>
        <dbReference type="ARBA" id="ARBA00022692"/>
    </source>
</evidence>
<dbReference type="SUPFAM" id="SSF56112">
    <property type="entry name" value="Protein kinase-like (PK-like)"/>
    <property type="match status" value="1"/>
</dbReference>
<dbReference type="PROSITE" id="PS50011">
    <property type="entry name" value="PROTEIN_KINASE_DOM"/>
    <property type="match status" value="1"/>
</dbReference>
<dbReference type="InterPro" id="IPR051809">
    <property type="entry name" value="Plant_receptor-like_S/T_kinase"/>
</dbReference>
<dbReference type="SMART" id="SM00220">
    <property type="entry name" value="S_TKc"/>
    <property type="match status" value="1"/>
</dbReference>
<dbReference type="InterPro" id="IPR000719">
    <property type="entry name" value="Prot_kinase_dom"/>
</dbReference>
<comment type="similarity">
    <text evidence="3">Belongs to the protein kinase superfamily. Ser/Thr protein kinase family.</text>
</comment>
<dbReference type="GO" id="GO:0005524">
    <property type="term" value="F:ATP binding"/>
    <property type="evidence" value="ECO:0007669"/>
    <property type="project" value="UniProtKB-UniRule"/>
</dbReference>
<keyword evidence="12" id="KW-0677">Repeat</keyword>
<keyword evidence="9" id="KW-0808">Transferase</keyword>
<dbReference type="Proteomes" id="UP000596660">
    <property type="component" value="Unplaced"/>
</dbReference>
<accession>A0A803LP07</accession>
<dbReference type="EC" id="2.7.11.1" evidence="4"/>
<keyword evidence="18" id="KW-0675">Receptor</keyword>
<evidence type="ECO:0000256" key="5">
    <source>
        <dbReference type="ARBA" id="ARBA00022475"/>
    </source>
</evidence>
<keyword evidence="7" id="KW-0597">Phosphoprotein</keyword>
<evidence type="ECO:0000256" key="4">
    <source>
        <dbReference type="ARBA" id="ARBA00012513"/>
    </source>
</evidence>
<dbReference type="InterPro" id="IPR055414">
    <property type="entry name" value="LRR_R13L4/SHOC2-like"/>
</dbReference>
<dbReference type="FunFam" id="3.80.10.10:FF:000400">
    <property type="entry name" value="Nuclear pore complex protein NUP107"/>
    <property type="match status" value="1"/>
</dbReference>
<dbReference type="Pfam" id="PF00069">
    <property type="entry name" value="Pkinase"/>
    <property type="match status" value="1"/>
</dbReference>
<evidence type="ECO:0000313" key="26">
    <source>
        <dbReference type="Proteomes" id="UP000596660"/>
    </source>
</evidence>
<keyword evidence="10 23" id="KW-0812">Transmembrane</keyword>
<comment type="catalytic activity">
    <reaction evidence="20">
        <text>L-threonyl-[protein] + ATP = O-phospho-L-threonyl-[protein] + ADP + H(+)</text>
        <dbReference type="Rhea" id="RHEA:46608"/>
        <dbReference type="Rhea" id="RHEA-COMP:11060"/>
        <dbReference type="Rhea" id="RHEA-COMP:11605"/>
        <dbReference type="ChEBI" id="CHEBI:15378"/>
        <dbReference type="ChEBI" id="CHEBI:30013"/>
        <dbReference type="ChEBI" id="CHEBI:30616"/>
        <dbReference type="ChEBI" id="CHEBI:61977"/>
        <dbReference type="ChEBI" id="CHEBI:456216"/>
        <dbReference type="EC" id="2.7.11.1"/>
    </reaction>
</comment>
<evidence type="ECO:0000256" key="22">
    <source>
        <dbReference type="PROSITE-ProRule" id="PRU10141"/>
    </source>
</evidence>
<dbReference type="InterPro" id="IPR013210">
    <property type="entry name" value="LRR_N_plant-typ"/>
</dbReference>
<dbReference type="InterPro" id="IPR003591">
    <property type="entry name" value="Leu-rich_rpt_typical-subtyp"/>
</dbReference>
<feature type="binding site" evidence="22">
    <location>
        <position position="743"/>
    </location>
    <ligand>
        <name>ATP</name>
        <dbReference type="ChEBI" id="CHEBI:30616"/>
    </ligand>
</feature>
<proteinExistence type="inferred from homology"/>
<organism evidence="25 26">
    <name type="scientific">Chenopodium quinoa</name>
    <name type="common">Quinoa</name>
    <dbReference type="NCBI Taxonomy" id="63459"/>
    <lineage>
        <taxon>Eukaryota</taxon>
        <taxon>Viridiplantae</taxon>
        <taxon>Streptophyta</taxon>
        <taxon>Embryophyta</taxon>
        <taxon>Tracheophyta</taxon>
        <taxon>Spermatophyta</taxon>
        <taxon>Magnoliopsida</taxon>
        <taxon>eudicotyledons</taxon>
        <taxon>Gunneridae</taxon>
        <taxon>Pentapetalae</taxon>
        <taxon>Caryophyllales</taxon>
        <taxon>Chenopodiaceae</taxon>
        <taxon>Chenopodioideae</taxon>
        <taxon>Atripliceae</taxon>
        <taxon>Chenopodium</taxon>
    </lineage>
</organism>
<evidence type="ECO:0000256" key="3">
    <source>
        <dbReference type="ARBA" id="ARBA00008684"/>
    </source>
</evidence>
<dbReference type="Gene3D" id="3.30.200.20">
    <property type="entry name" value="Phosphorylase Kinase, domain 1"/>
    <property type="match status" value="1"/>
</dbReference>
<reference evidence="25" key="1">
    <citation type="journal article" date="2017" name="Nature">
        <title>The genome of Chenopodium quinoa.</title>
        <authorList>
            <person name="Jarvis D.E."/>
            <person name="Ho Y.S."/>
            <person name="Lightfoot D.J."/>
            <person name="Schmoeckel S.M."/>
            <person name="Li B."/>
            <person name="Borm T.J.A."/>
            <person name="Ohyanagi H."/>
            <person name="Mineta K."/>
            <person name="Michell C.T."/>
            <person name="Saber N."/>
            <person name="Kharbatia N.M."/>
            <person name="Rupper R.R."/>
            <person name="Sharp A.R."/>
            <person name="Dally N."/>
            <person name="Boughton B.A."/>
            <person name="Woo Y.H."/>
            <person name="Gao G."/>
            <person name="Schijlen E.G.W.M."/>
            <person name="Guo X."/>
            <person name="Momin A.A."/>
            <person name="Negrao S."/>
            <person name="Al-Babili S."/>
            <person name="Gehring C."/>
            <person name="Roessner U."/>
            <person name="Jung C."/>
            <person name="Murphy K."/>
            <person name="Arold S.T."/>
            <person name="Gojobori T."/>
            <person name="van der Linden C.G."/>
            <person name="van Loo E.N."/>
            <person name="Jellen E.N."/>
            <person name="Maughan P.J."/>
            <person name="Tester M."/>
        </authorList>
    </citation>
    <scope>NUCLEOTIDE SEQUENCE [LARGE SCALE GENOMIC DNA]</scope>
    <source>
        <strain evidence="25">cv. PI 614886</strain>
    </source>
</reference>
<evidence type="ECO:0000256" key="15">
    <source>
        <dbReference type="ARBA" id="ARBA00022840"/>
    </source>
</evidence>
<dbReference type="Pfam" id="PF00560">
    <property type="entry name" value="LRR_1"/>
    <property type="match status" value="5"/>
</dbReference>
<dbReference type="PRINTS" id="PR00019">
    <property type="entry name" value="LEURICHRPT"/>
</dbReference>
<evidence type="ECO:0000256" key="20">
    <source>
        <dbReference type="ARBA" id="ARBA00047899"/>
    </source>
</evidence>
<evidence type="ECO:0000256" key="6">
    <source>
        <dbReference type="ARBA" id="ARBA00022527"/>
    </source>
</evidence>
<evidence type="ECO:0000256" key="9">
    <source>
        <dbReference type="ARBA" id="ARBA00022679"/>
    </source>
</evidence>
<keyword evidence="19" id="KW-0325">Glycoprotein</keyword>
<keyword evidence="17 23" id="KW-0472">Membrane</keyword>
<evidence type="ECO:0000256" key="19">
    <source>
        <dbReference type="ARBA" id="ARBA00023180"/>
    </source>
</evidence>
<dbReference type="PROSITE" id="PS00107">
    <property type="entry name" value="PROTEIN_KINASE_ATP"/>
    <property type="match status" value="1"/>
</dbReference>
<evidence type="ECO:0000256" key="12">
    <source>
        <dbReference type="ARBA" id="ARBA00022737"/>
    </source>
</evidence>
<dbReference type="FunFam" id="3.80.10.10:FF:000288">
    <property type="entry name" value="LRR receptor-like serine/threonine-protein kinase EFR"/>
    <property type="match status" value="1"/>
</dbReference>